<dbReference type="Proteomes" id="UP000218831">
    <property type="component" value="Unassembled WGS sequence"/>
</dbReference>
<dbReference type="InterPro" id="IPR036188">
    <property type="entry name" value="FAD/NAD-bd_sf"/>
</dbReference>
<dbReference type="InterPro" id="IPR001100">
    <property type="entry name" value="Pyr_nuc-diS_OxRdtase"/>
</dbReference>
<evidence type="ECO:0000256" key="1">
    <source>
        <dbReference type="ARBA" id="ARBA00007532"/>
    </source>
</evidence>
<dbReference type="SUPFAM" id="SSF55424">
    <property type="entry name" value="FAD/NAD-linked reductases, dimerisation (C-terminal) domain"/>
    <property type="match status" value="1"/>
</dbReference>
<feature type="binding site" evidence="5">
    <location>
        <position position="311"/>
    </location>
    <ligand>
        <name>FAD</name>
        <dbReference type="ChEBI" id="CHEBI:57692"/>
    </ligand>
</feature>
<dbReference type="InterPro" id="IPR004099">
    <property type="entry name" value="Pyr_nucl-diS_OxRdtase_dimer"/>
</dbReference>
<feature type="binding site" evidence="5">
    <location>
        <begin position="143"/>
        <end position="145"/>
    </location>
    <ligand>
        <name>FAD</name>
        <dbReference type="ChEBI" id="CHEBI:57692"/>
    </ligand>
</feature>
<dbReference type="RefSeq" id="WP_095605821.1">
    <property type="nucleotide sequence ID" value="NZ_NSKE01000003.1"/>
</dbReference>
<keyword evidence="10" id="KW-1185">Reference proteome</keyword>
<accession>A0A2A2GD93</accession>
<feature type="domain" description="Pyridine nucleotide-disulphide oxidoreductase dimerisation" evidence="7">
    <location>
        <begin position="346"/>
        <end position="448"/>
    </location>
</feature>
<dbReference type="InterPro" id="IPR023753">
    <property type="entry name" value="FAD/NAD-binding_dom"/>
</dbReference>
<keyword evidence="5" id="KW-0547">Nucleotide-binding</keyword>
<dbReference type="Gene3D" id="3.50.50.60">
    <property type="entry name" value="FAD/NAD(P)-binding domain"/>
    <property type="match status" value="2"/>
</dbReference>
<sequence length="491" mass="54606">MKYDYDLLVIGGGAGGLTAAGMGANFGAKTLMVEADKLGGDCTWHGCIPSKTLLHLSKVAHNVSEAEKFGYQKSQGLDFSAVMEQVRSKREEVYEEADDPDIYRRMGVDIAFGRASFVDDHTVEIVSSEENKKVSARYIIIATGSKAMVPPIKGIQEISYHTNETIFELEEQPESLAIIGAGPIGIEMAQAFQRLDTEVTVFDMLPRILSNDDEEFAGMLQEYLVNEGIDFKLSADVNRLSEATGGNVKIETEINGESSTWEGSEVLIAAGRTANYERLQLEKAGIHHQKSGITVDDRCRTNIKHIYAVGDVTGRYQFTHMSEHMAKVAVTNALIKIPKKIDEKHVPWSTYTDPELAHVGTTEKELKENGMSYKTYRFPYNKIDRAITDEATEGMIKVFAKEWNGKILGATIYGRQAGDLVGEYALAMRNGVTLRNIADTIHPYPTYGLGIRRAADQWYVQSQSTWMVKLVKWVFGYRGTVPDLSDDDRIV</sequence>
<evidence type="ECO:0000256" key="4">
    <source>
        <dbReference type="ARBA" id="ARBA00023002"/>
    </source>
</evidence>
<evidence type="ECO:0000256" key="2">
    <source>
        <dbReference type="ARBA" id="ARBA00022630"/>
    </source>
</evidence>
<organism evidence="9 10">
    <name type="scientific">Fodinibius salipaludis</name>
    <dbReference type="NCBI Taxonomy" id="2032627"/>
    <lineage>
        <taxon>Bacteria</taxon>
        <taxon>Pseudomonadati</taxon>
        <taxon>Balneolota</taxon>
        <taxon>Balneolia</taxon>
        <taxon>Balneolales</taxon>
        <taxon>Balneolaceae</taxon>
        <taxon>Fodinibius</taxon>
    </lineage>
</organism>
<dbReference type="PANTHER" id="PTHR43014">
    <property type="entry name" value="MERCURIC REDUCTASE"/>
    <property type="match status" value="1"/>
</dbReference>
<evidence type="ECO:0000256" key="3">
    <source>
        <dbReference type="ARBA" id="ARBA00022827"/>
    </source>
</evidence>
<feature type="binding site" evidence="5">
    <location>
        <begin position="180"/>
        <end position="187"/>
    </location>
    <ligand>
        <name>NAD(+)</name>
        <dbReference type="ChEBI" id="CHEBI:57540"/>
    </ligand>
</feature>
<dbReference type="Gene3D" id="3.30.390.30">
    <property type="match status" value="1"/>
</dbReference>
<dbReference type="Pfam" id="PF02852">
    <property type="entry name" value="Pyr_redox_dim"/>
    <property type="match status" value="1"/>
</dbReference>
<keyword evidence="3 5" id="KW-0274">FAD</keyword>
<gene>
    <name evidence="9" type="ORF">CK503_05665</name>
</gene>
<keyword evidence="4" id="KW-0560">Oxidoreductase</keyword>
<evidence type="ECO:0000256" key="5">
    <source>
        <dbReference type="PIRSR" id="PIRSR000350-3"/>
    </source>
</evidence>
<feature type="disulfide bond" description="Redox-active" evidence="6">
    <location>
        <begin position="42"/>
        <end position="47"/>
    </location>
</feature>
<feature type="domain" description="FAD/NAD(P)-binding" evidence="8">
    <location>
        <begin position="5"/>
        <end position="325"/>
    </location>
</feature>
<reference evidence="9 10" key="1">
    <citation type="submission" date="2017-08" db="EMBL/GenBank/DDBJ databases">
        <title>Aliifodinibius alkalisoli sp. nov., isolated from saline alkaline soil.</title>
        <authorList>
            <person name="Liu D."/>
            <person name="Zhang G."/>
        </authorList>
    </citation>
    <scope>NUCLEOTIDE SEQUENCE [LARGE SCALE GENOMIC DNA]</scope>
    <source>
        <strain evidence="9 10">WN023</strain>
    </source>
</reference>
<dbReference type="AlphaFoldDB" id="A0A2A2GD93"/>
<dbReference type="PANTHER" id="PTHR43014:SF4">
    <property type="entry name" value="PYRIDINE NUCLEOTIDE-DISULFIDE OXIDOREDUCTASE RCLA-RELATED"/>
    <property type="match status" value="1"/>
</dbReference>
<feature type="binding site" evidence="5">
    <location>
        <position position="51"/>
    </location>
    <ligand>
        <name>FAD</name>
        <dbReference type="ChEBI" id="CHEBI:57692"/>
    </ligand>
</feature>
<dbReference type="GO" id="GO:0050660">
    <property type="term" value="F:flavin adenine dinucleotide binding"/>
    <property type="evidence" value="ECO:0007669"/>
    <property type="project" value="TreeGrafter"/>
</dbReference>
<name>A0A2A2GD93_9BACT</name>
<comment type="similarity">
    <text evidence="1">Belongs to the class-I pyridine nucleotide-disulfide oxidoreductase family.</text>
</comment>
<proteinExistence type="inferred from homology"/>
<comment type="caution">
    <text evidence="9">The sequence shown here is derived from an EMBL/GenBank/DDBJ whole genome shotgun (WGS) entry which is preliminary data.</text>
</comment>
<dbReference type="GO" id="GO:0003955">
    <property type="term" value="F:NAD(P)H dehydrogenase (quinone) activity"/>
    <property type="evidence" value="ECO:0007669"/>
    <property type="project" value="TreeGrafter"/>
</dbReference>
<dbReference type="PIRSF" id="PIRSF000350">
    <property type="entry name" value="Mercury_reductase_MerA"/>
    <property type="match status" value="1"/>
</dbReference>
<evidence type="ECO:0000259" key="8">
    <source>
        <dbReference type="Pfam" id="PF07992"/>
    </source>
</evidence>
<keyword evidence="5" id="KW-0520">NAD</keyword>
<dbReference type="PRINTS" id="PR00368">
    <property type="entry name" value="FADPNR"/>
</dbReference>
<dbReference type="OrthoDB" id="9800167at2"/>
<feature type="binding site" evidence="5">
    <location>
        <position position="271"/>
    </location>
    <ligand>
        <name>NAD(+)</name>
        <dbReference type="ChEBI" id="CHEBI:57540"/>
    </ligand>
</feature>
<protein>
    <submittedName>
        <fullName evidence="9">Mercuric reductase</fullName>
    </submittedName>
</protein>
<keyword evidence="2" id="KW-0285">Flavoprotein</keyword>
<dbReference type="EMBL" id="NSKE01000003">
    <property type="protein sequence ID" value="PAU94954.1"/>
    <property type="molecule type" value="Genomic_DNA"/>
</dbReference>
<evidence type="ECO:0000313" key="9">
    <source>
        <dbReference type="EMBL" id="PAU94954.1"/>
    </source>
</evidence>
<comment type="cofactor">
    <cofactor evidence="5">
        <name>FAD</name>
        <dbReference type="ChEBI" id="CHEBI:57692"/>
    </cofactor>
    <text evidence="5">Binds 1 FAD per subunit.</text>
</comment>
<dbReference type="PRINTS" id="PR00411">
    <property type="entry name" value="PNDRDTASEI"/>
</dbReference>
<dbReference type="FunFam" id="3.30.390.30:FF:000001">
    <property type="entry name" value="Dihydrolipoyl dehydrogenase"/>
    <property type="match status" value="1"/>
</dbReference>
<dbReference type="InterPro" id="IPR016156">
    <property type="entry name" value="FAD/NAD-linked_Rdtase_dimer_sf"/>
</dbReference>
<evidence type="ECO:0000313" key="10">
    <source>
        <dbReference type="Proteomes" id="UP000218831"/>
    </source>
</evidence>
<dbReference type="Pfam" id="PF07992">
    <property type="entry name" value="Pyr_redox_2"/>
    <property type="match status" value="1"/>
</dbReference>
<evidence type="ECO:0000256" key="6">
    <source>
        <dbReference type="PIRSR" id="PIRSR000350-4"/>
    </source>
</evidence>
<evidence type="ECO:0000259" key="7">
    <source>
        <dbReference type="Pfam" id="PF02852"/>
    </source>
</evidence>
<dbReference type="SUPFAM" id="SSF51905">
    <property type="entry name" value="FAD/NAD(P)-binding domain"/>
    <property type="match status" value="1"/>
</dbReference>